<comment type="caution">
    <text evidence="10">The sequence shown here is derived from an EMBL/GenBank/DDBJ whole genome shotgun (WGS) entry which is preliminary data.</text>
</comment>
<comment type="function">
    <text evidence="6 9">Nucleoside triphosphate pyrophosphatase that hydrolyzes 7-methyl-GTP (m(7)GTP). May have a dual role in cell division arrest and in preventing the incorporation of modified nucleotides into cellular nucleic acids.</text>
</comment>
<evidence type="ECO:0000256" key="7">
    <source>
        <dbReference type="ARBA" id="ARBA00060749"/>
    </source>
</evidence>
<dbReference type="CDD" id="cd00555">
    <property type="entry name" value="Maf"/>
    <property type="match status" value="1"/>
</dbReference>
<organism evidence="10 11">
    <name type="scientific">Thalassolituus pacificus</name>
    <dbReference type="NCBI Taxonomy" id="2975440"/>
    <lineage>
        <taxon>Bacteria</taxon>
        <taxon>Pseudomonadati</taxon>
        <taxon>Pseudomonadota</taxon>
        <taxon>Gammaproteobacteria</taxon>
        <taxon>Oceanospirillales</taxon>
        <taxon>Oceanospirillaceae</taxon>
        <taxon>Thalassolituus</taxon>
    </lineage>
</organism>
<gene>
    <name evidence="10" type="ORF">NYR02_04175</name>
</gene>
<dbReference type="PANTHER" id="PTHR43213">
    <property type="entry name" value="BIFUNCTIONAL DTTP/UTP PYROPHOSPHATASE/METHYLTRANSFERASE PROTEIN-RELATED"/>
    <property type="match status" value="1"/>
</dbReference>
<keyword evidence="3 9" id="KW-0378">Hydrolase</keyword>
<dbReference type="GO" id="GO:0047429">
    <property type="term" value="F:nucleoside triphosphate diphosphatase activity"/>
    <property type="evidence" value="ECO:0007669"/>
    <property type="project" value="InterPro"/>
</dbReference>
<comment type="cofactor">
    <cofactor evidence="9">
        <name>a divalent metal cation</name>
        <dbReference type="ChEBI" id="CHEBI:60240"/>
    </cofactor>
</comment>
<reference evidence="10" key="1">
    <citation type="journal article" date="2022" name="Front. Microbiol.">
        <title>Genome-based taxonomic rearrangement of Oceanobacter-related bacteria including the description of Thalassolituus hydrocarbonoclasticus sp. nov. and Thalassolituus pacificus sp. nov. and emended description of the genus Thalassolituus.</title>
        <authorList>
            <person name="Dong C."/>
            <person name="Wei L."/>
            <person name="Wang J."/>
            <person name="Lai Q."/>
            <person name="Huang Z."/>
            <person name="Shao Z."/>
        </authorList>
    </citation>
    <scope>NUCLEOTIDE SEQUENCE</scope>
    <source>
        <strain evidence="10">59MF3M-4</strain>
    </source>
</reference>
<evidence type="ECO:0000256" key="8">
    <source>
        <dbReference type="ARBA" id="ARBA00068163"/>
    </source>
</evidence>
<evidence type="ECO:0000256" key="4">
    <source>
        <dbReference type="ARBA" id="ARBA00023080"/>
    </source>
</evidence>
<evidence type="ECO:0000256" key="6">
    <source>
        <dbReference type="ARBA" id="ARBA00053369"/>
    </source>
</evidence>
<dbReference type="Gene3D" id="3.90.950.10">
    <property type="match status" value="1"/>
</dbReference>
<dbReference type="InterPro" id="IPR029001">
    <property type="entry name" value="ITPase-like_fam"/>
</dbReference>
<evidence type="ECO:0000256" key="5">
    <source>
        <dbReference type="ARBA" id="ARBA00050213"/>
    </source>
</evidence>
<keyword evidence="2 9" id="KW-0963">Cytoplasm</keyword>
<comment type="caution">
    <text evidence="9">Lacks conserved residue(s) required for the propagation of feature annotation.</text>
</comment>
<dbReference type="AlphaFoldDB" id="A0A9X3ARV1"/>
<sequence>MKLLLASGSPYRRELLARLRIPFDCASPDIDETPSADESPQDYVTRLAHEKARALTAQYPQHWIIGSDQTCVLNNQICGKPGNHDNAVAQLQRANGQRVSFYTGLCLLNSASGEYYSLTEPFHVHFRNLSHAEIEHYVALEQPYDCAGSFKVEGLGINLFEKLEGRDGNSLIGLPLIGLIDLMRKAGLNPLELAQ</sequence>
<dbReference type="InterPro" id="IPR003697">
    <property type="entry name" value="Maf-like"/>
</dbReference>
<dbReference type="EMBL" id="JAOANI010000012">
    <property type="protein sequence ID" value="MCT7358218.1"/>
    <property type="molecule type" value="Genomic_DNA"/>
</dbReference>
<feature type="site" description="Important for substrate specificity" evidence="9">
    <location>
        <position position="153"/>
    </location>
</feature>
<feature type="site" description="Important for substrate specificity" evidence="9">
    <location>
        <position position="11"/>
    </location>
</feature>
<dbReference type="PANTHER" id="PTHR43213:SF10">
    <property type="entry name" value="7-METHYL-GTP PYROPHOSPHATASE"/>
    <property type="match status" value="1"/>
</dbReference>
<protein>
    <recommendedName>
        <fullName evidence="8 9">7-methyl-GTP pyrophosphatase</fullName>
        <shortName evidence="9">m(7)GTP pyrophosphatase</shortName>
        <ecNumber evidence="9">3.6.1.-</ecNumber>
    </recommendedName>
</protein>
<dbReference type="Proteomes" id="UP001147830">
    <property type="component" value="Unassembled WGS sequence"/>
</dbReference>
<dbReference type="SUPFAM" id="SSF52972">
    <property type="entry name" value="ITPase-like"/>
    <property type="match status" value="1"/>
</dbReference>
<dbReference type="HAMAP" id="MF_00528">
    <property type="entry name" value="Maf"/>
    <property type="match status" value="1"/>
</dbReference>
<comment type="subcellular location">
    <subcellularLocation>
        <location evidence="1 9">Cytoplasm</location>
    </subcellularLocation>
</comment>
<dbReference type="FunFam" id="3.90.950.10:FF:000005">
    <property type="entry name" value="7-methyl-GTP pyrophosphatase"/>
    <property type="match status" value="1"/>
</dbReference>
<name>A0A9X3ARV1_9GAMM</name>
<dbReference type="EC" id="3.6.1.-" evidence="9"/>
<comment type="catalytic activity">
    <reaction evidence="5 9">
        <text>N(7)-methyl-GTP + H2O = N(7)-methyl-GMP + diphosphate + H(+)</text>
        <dbReference type="Rhea" id="RHEA:58744"/>
        <dbReference type="ChEBI" id="CHEBI:15377"/>
        <dbReference type="ChEBI" id="CHEBI:15378"/>
        <dbReference type="ChEBI" id="CHEBI:33019"/>
        <dbReference type="ChEBI" id="CHEBI:58285"/>
        <dbReference type="ChEBI" id="CHEBI:87133"/>
    </reaction>
</comment>
<evidence type="ECO:0000256" key="2">
    <source>
        <dbReference type="ARBA" id="ARBA00022490"/>
    </source>
</evidence>
<dbReference type="GO" id="GO:0005737">
    <property type="term" value="C:cytoplasm"/>
    <property type="evidence" value="ECO:0007669"/>
    <property type="project" value="UniProtKB-SubCell"/>
</dbReference>
<keyword evidence="11" id="KW-1185">Reference proteome</keyword>
<accession>A0A9X3ARV1</accession>
<comment type="similarity">
    <text evidence="7 9">Belongs to the Maf family. YceF subfamily.</text>
</comment>
<evidence type="ECO:0000256" key="9">
    <source>
        <dbReference type="HAMAP-Rule" id="MF_00528"/>
    </source>
</evidence>
<proteinExistence type="inferred from homology"/>
<reference evidence="10" key="2">
    <citation type="submission" date="2022-08" db="EMBL/GenBank/DDBJ databases">
        <authorList>
            <person name="Dong C."/>
        </authorList>
    </citation>
    <scope>NUCLEOTIDE SEQUENCE</scope>
    <source>
        <strain evidence="10">59MF3M-4</strain>
    </source>
</reference>
<evidence type="ECO:0000313" key="10">
    <source>
        <dbReference type="EMBL" id="MCT7358218.1"/>
    </source>
</evidence>
<evidence type="ECO:0000313" key="11">
    <source>
        <dbReference type="Proteomes" id="UP001147830"/>
    </source>
</evidence>
<evidence type="ECO:0000256" key="3">
    <source>
        <dbReference type="ARBA" id="ARBA00022801"/>
    </source>
</evidence>
<evidence type="ECO:0000256" key="1">
    <source>
        <dbReference type="ARBA" id="ARBA00004496"/>
    </source>
</evidence>
<dbReference type="NCBIfam" id="TIGR00172">
    <property type="entry name" value="maf"/>
    <property type="match status" value="1"/>
</dbReference>
<dbReference type="PIRSF" id="PIRSF006305">
    <property type="entry name" value="Maf"/>
    <property type="match status" value="1"/>
</dbReference>
<dbReference type="RefSeq" id="WP_260975138.1">
    <property type="nucleotide sequence ID" value="NZ_JAOANI010000012.1"/>
</dbReference>
<feature type="active site" description="Proton acceptor" evidence="9">
    <location>
        <position position="68"/>
    </location>
</feature>
<keyword evidence="4 9" id="KW-0546">Nucleotide metabolism</keyword>
<feature type="site" description="Important for substrate specificity" evidence="9">
    <location>
        <position position="69"/>
    </location>
</feature>
<dbReference type="GO" id="GO:0009117">
    <property type="term" value="P:nucleotide metabolic process"/>
    <property type="evidence" value="ECO:0007669"/>
    <property type="project" value="UniProtKB-KW"/>
</dbReference>
<dbReference type="Pfam" id="PF02545">
    <property type="entry name" value="Maf"/>
    <property type="match status" value="1"/>
</dbReference>